<dbReference type="InterPro" id="IPR021525">
    <property type="entry name" value="DUF3189"/>
</dbReference>
<gene>
    <name evidence="1" type="ORF">H0A61_02136</name>
</gene>
<evidence type="ECO:0000313" key="2">
    <source>
        <dbReference type="Proteomes" id="UP000662904"/>
    </source>
</evidence>
<dbReference type="EMBL" id="CP059066">
    <property type="protein sequence ID" value="QSQ09756.1"/>
    <property type="molecule type" value="Genomic_DNA"/>
</dbReference>
<dbReference type="RefSeq" id="WP_206707095.1">
    <property type="nucleotide sequence ID" value="NZ_CP059066.1"/>
</dbReference>
<keyword evidence="2" id="KW-1185">Reference proteome</keyword>
<dbReference type="AlphaFoldDB" id="A0A8A0RRD5"/>
<sequence>MKIFYCCYGSAHSSVVAASIHLGMLSERGKPSIKDLINLPHYDKTRSYQIGIPFFMGTDEKGRDIYIIGMGGEKQMIKRAIISLLYELKVPDNEYVFVDTLHLTNFITKIGGVLSRRLGIIFLGRPLTAIGIRMKFFDFVNLVKHVKNETS</sequence>
<dbReference type="KEGG" id="kme:H0A61_02136"/>
<protein>
    <recommendedName>
        <fullName evidence="3">DUF3189 family protein</fullName>
    </recommendedName>
</protein>
<dbReference type="Pfam" id="PF11385">
    <property type="entry name" value="DUF3189"/>
    <property type="match status" value="1"/>
</dbReference>
<dbReference type="Proteomes" id="UP000662904">
    <property type="component" value="Chromosome"/>
</dbReference>
<proteinExistence type="predicted"/>
<accession>A0A8A0RRD5</accession>
<organism evidence="1 2">
    <name type="scientific">Koleobacter methoxysyntrophicus</name>
    <dbReference type="NCBI Taxonomy" id="2751313"/>
    <lineage>
        <taxon>Bacteria</taxon>
        <taxon>Bacillati</taxon>
        <taxon>Bacillota</taxon>
        <taxon>Clostridia</taxon>
        <taxon>Koleobacterales</taxon>
        <taxon>Koleobacteraceae</taxon>
        <taxon>Koleobacter</taxon>
    </lineage>
</organism>
<evidence type="ECO:0000313" key="1">
    <source>
        <dbReference type="EMBL" id="QSQ09756.1"/>
    </source>
</evidence>
<name>A0A8A0RRD5_9FIRM</name>
<reference evidence="1" key="1">
    <citation type="submission" date="2020-07" db="EMBL/GenBank/DDBJ databases">
        <title>Koleobacter methoxysyntrophicus gen. nov., sp. nov., a novel anaerobic bacterium isolated from deep subsurface oil field and proposal of Koleobacterales ord. nov. in the phylum Firmicutes.</title>
        <authorList>
            <person name="Sakamoto S."/>
            <person name="Tamaki H."/>
        </authorList>
    </citation>
    <scope>NUCLEOTIDE SEQUENCE</scope>
    <source>
        <strain evidence="1">NRmbB1</strain>
    </source>
</reference>
<evidence type="ECO:0008006" key="3">
    <source>
        <dbReference type="Google" id="ProtNLM"/>
    </source>
</evidence>